<evidence type="ECO:0000313" key="2">
    <source>
        <dbReference type="Proteomes" id="UP001521209"/>
    </source>
</evidence>
<reference evidence="1 2" key="1">
    <citation type="submission" date="2022-01" db="EMBL/GenBank/DDBJ databases">
        <authorList>
            <person name="Won M."/>
            <person name="Kim S.-J."/>
            <person name="Kwon S.-W."/>
        </authorList>
    </citation>
    <scope>NUCLEOTIDE SEQUENCE [LARGE SCALE GENOMIC DNA]</scope>
    <source>
        <strain evidence="1 2">KCTC 23505</strain>
    </source>
</reference>
<evidence type="ECO:0000313" key="1">
    <source>
        <dbReference type="EMBL" id="MCF3946500.1"/>
    </source>
</evidence>
<sequence length="36" mass="4121">FLAKLKQFRAIATRYDKTARNFLAGVHLTATAIWLN</sequence>
<feature type="non-terminal residue" evidence="1">
    <location>
        <position position="1"/>
    </location>
</feature>
<keyword evidence="2" id="KW-1185">Reference proteome</keyword>
<gene>
    <name evidence="1" type="ORF">L2A60_07360</name>
</gene>
<accession>A0ABS9DUU7</accession>
<organism evidence="1 2">
    <name type="scientific">Acidiphilium iwatense</name>
    <dbReference type="NCBI Taxonomy" id="768198"/>
    <lineage>
        <taxon>Bacteria</taxon>
        <taxon>Pseudomonadati</taxon>
        <taxon>Pseudomonadota</taxon>
        <taxon>Alphaproteobacteria</taxon>
        <taxon>Acetobacterales</taxon>
        <taxon>Acidocellaceae</taxon>
        <taxon>Acidiphilium</taxon>
    </lineage>
</organism>
<protein>
    <submittedName>
        <fullName evidence="1">IS5/IS1182 family transposase</fullName>
    </submittedName>
</protein>
<dbReference type="EMBL" id="JAKGBZ010000010">
    <property type="protein sequence ID" value="MCF3946500.1"/>
    <property type="molecule type" value="Genomic_DNA"/>
</dbReference>
<comment type="caution">
    <text evidence="1">The sequence shown here is derived from an EMBL/GenBank/DDBJ whole genome shotgun (WGS) entry which is preliminary data.</text>
</comment>
<dbReference type="Proteomes" id="UP001521209">
    <property type="component" value="Unassembled WGS sequence"/>
</dbReference>
<proteinExistence type="predicted"/>
<name>A0ABS9DUU7_9PROT</name>